<evidence type="ECO:0000256" key="3">
    <source>
        <dbReference type="ARBA" id="ARBA00022692"/>
    </source>
</evidence>
<keyword evidence="3 7" id="KW-0812">Transmembrane</keyword>
<feature type="domain" description="Peptidase S54 rhomboid" evidence="8">
    <location>
        <begin position="307"/>
        <end position="445"/>
    </location>
</feature>
<evidence type="ECO:0000256" key="4">
    <source>
        <dbReference type="ARBA" id="ARBA00022989"/>
    </source>
</evidence>
<dbReference type="Proteomes" id="UP000796880">
    <property type="component" value="Unassembled WGS sequence"/>
</dbReference>
<feature type="transmembrane region" description="Helical" evidence="7">
    <location>
        <begin position="343"/>
        <end position="365"/>
    </location>
</feature>
<evidence type="ECO:0000313" key="9">
    <source>
        <dbReference type="EMBL" id="KAF3443907.1"/>
    </source>
</evidence>
<feature type="transmembrane region" description="Helical" evidence="7">
    <location>
        <begin position="260"/>
        <end position="279"/>
    </location>
</feature>
<comment type="subcellular location">
    <subcellularLocation>
        <location evidence="1">Membrane</location>
        <topology evidence="1">Multi-pass membrane protein</topology>
    </subcellularLocation>
</comment>
<dbReference type="GO" id="GO:0004252">
    <property type="term" value="F:serine-type endopeptidase activity"/>
    <property type="evidence" value="ECO:0007669"/>
    <property type="project" value="InterPro"/>
</dbReference>
<dbReference type="InterPro" id="IPR050925">
    <property type="entry name" value="Rhomboid_protease_S54"/>
</dbReference>
<evidence type="ECO:0000256" key="2">
    <source>
        <dbReference type="ARBA" id="ARBA00009045"/>
    </source>
</evidence>
<evidence type="ECO:0000256" key="7">
    <source>
        <dbReference type="SAM" id="Phobius"/>
    </source>
</evidence>
<dbReference type="AlphaFoldDB" id="A0A8K0H1F4"/>
<comment type="similarity">
    <text evidence="2">Belongs to the peptidase S54 family.</text>
</comment>
<evidence type="ECO:0000259" key="8">
    <source>
        <dbReference type="Pfam" id="PF01694"/>
    </source>
</evidence>
<keyword evidence="5 7" id="KW-0472">Membrane</keyword>
<evidence type="ECO:0000256" key="5">
    <source>
        <dbReference type="ARBA" id="ARBA00023136"/>
    </source>
</evidence>
<dbReference type="SUPFAM" id="SSF144091">
    <property type="entry name" value="Rhomboid-like"/>
    <property type="match status" value="1"/>
</dbReference>
<organism evidence="9 10">
    <name type="scientific">Rhamnella rubrinervis</name>
    <dbReference type="NCBI Taxonomy" id="2594499"/>
    <lineage>
        <taxon>Eukaryota</taxon>
        <taxon>Viridiplantae</taxon>
        <taxon>Streptophyta</taxon>
        <taxon>Embryophyta</taxon>
        <taxon>Tracheophyta</taxon>
        <taxon>Spermatophyta</taxon>
        <taxon>Magnoliopsida</taxon>
        <taxon>eudicotyledons</taxon>
        <taxon>Gunneridae</taxon>
        <taxon>Pentapetalae</taxon>
        <taxon>rosids</taxon>
        <taxon>fabids</taxon>
        <taxon>Rosales</taxon>
        <taxon>Rhamnaceae</taxon>
        <taxon>rhamnoid group</taxon>
        <taxon>Rhamneae</taxon>
        <taxon>Rhamnella</taxon>
    </lineage>
</organism>
<feature type="region of interest" description="Disordered" evidence="6">
    <location>
        <begin position="192"/>
        <end position="229"/>
    </location>
</feature>
<accession>A0A8K0H1F4</accession>
<gene>
    <name evidence="9" type="ORF">FNV43_RR13597</name>
</gene>
<dbReference type="PANTHER" id="PTHR43731:SF30">
    <property type="entry name" value="RHOMBOID-LIKE PROTEIN 9, CHLOROPLASTIC"/>
    <property type="match status" value="1"/>
</dbReference>
<keyword evidence="10" id="KW-1185">Reference proteome</keyword>
<dbReference type="Gene3D" id="1.20.1540.10">
    <property type="entry name" value="Rhomboid-like"/>
    <property type="match status" value="1"/>
</dbReference>
<dbReference type="FunFam" id="1.20.1540.10:FF:000017">
    <property type="entry name" value="RHOMBOID-like protein 9, chloroplastic"/>
    <property type="match status" value="1"/>
</dbReference>
<comment type="caution">
    <text evidence="9">The sequence shown here is derived from an EMBL/GenBank/DDBJ whole genome shotgun (WGS) entry which is preliminary data.</text>
</comment>
<evidence type="ECO:0000256" key="6">
    <source>
        <dbReference type="SAM" id="MobiDB-lite"/>
    </source>
</evidence>
<evidence type="ECO:0000256" key="1">
    <source>
        <dbReference type="ARBA" id="ARBA00004141"/>
    </source>
</evidence>
<feature type="transmembrane region" description="Helical" evidence="7">
    <location>
        <begin position="371"/>
        <end position="388"/>
    </location>
</feature>
<dbReference type="Pfam" id="PF01694">
    <property type="entry name" value="Rhomboid"/>
    <property type="match status" value="1"/>
</dbReference>
<protein>
    <recommendedName>
        <fullName evidence="8">Peptidase S54 rhomboid domain-containing protein</fullName>
    </recommendedName>
</protein>
<feature type="transmembrane region" description="Helical" evidence="7">
    <location>
        <begin position="479"/>
        <end position="496"/>
    </location>
</feature>
<dbReference type="OrthoDB" id="418595at2759"/>
<reference evidence="9" key="1">
    <citation type="submission" date="2020-03" db="EMBL/GenBank/DDBJ databases">
        <title>A high-quality chromosome-level genome assembly of a woody plant with both climbing and erect habits, Rhamnella rubrinervis.</title>
        <authorList>
            <person name="Lu Z."/>
            <person name="Yang Y."/>
            <person name="Zhu X."/>
            <person name="Sun Y."/>
        </authorList>
    </citation>
    <scope>NUCLEOTIDE SEQUENCE</scope>
    <source>
        <strain evidence="9">BYM</strain>
        <tissue evidence="9">Leaf</tissue>
    </source>
</reference>
<evidence type="ECO:0000313" key="10">
    <source>
        <dbReference type="Proteomes" id="UP000796880"/>
    </source>
</evidence>
<feature type="compositionally biased region" description="Polar residues" evidence="6">
    <location>
        <begin position="142"/>
        <end position="164"/>
    </location>
</feature>
<dbReference type="EMBL" id="VOIH02000006">
    <property type="protein sequence ID" value="KAF3443907.1"/>
    <property type="molecule type" value="Genomic_DNA"/>
</dbReference>
<keyword evidence="4 7" id="KW-1133">Transmembrane helix</keyword>
<dbReference type="InterPro" id="IPR035952">
    <property type="entry name" value="Rhomboid-like_sf"/>
</dbReference>
<dbReference type="GO" id="GO:0016020">
    <property type="term" value="C:membrane"/>
    <property type="evidence" value="ECO:0007669"/>
    <property type="project" value="UniProtKB-SubCell"/>
</dbReference>
<feature type="transmembrane region" description="Helical" evidence="7">
    <location>
        <begin position="316"/>
        <end position="336"/>
    </location>
</feature>
<name>A0A8K0H1F4_9ROSA</name>
<sequence length="509" mass="56105">MAVVPICCKMPYKGQPQPTQNVMRQSERGHTCDNISILDGPRCFSSVSNDMCRKWSLYPKTDVLSKTKTRGNASKGTFHHGGSLQFKNTTEITALQRRSDAEYHPRSIAGDDSQNMIWYASESSTNEKQLRSLDSYFGKLQEGSNLHPSDSSNNTEELLSRSNQFRSKKGLETLDSYLDKLDEDANSEKYASSFVEPASSTSDEHTMKGSPAAKPLFKSEDSEKGDEQKMKSYMNHRSKSGYDGSNSFQTLQHYDETSDLYLISILISINIAVFLFELASPVRTSNLDLFSLPSLYGAKINDLILVGEWWRLVTPMFLHSGIFHMAVGCWALLTFGPKVCKSYGSFVFVLIYILGGISGNVTSFLHTPEPTVGGTGPIYAIIGAWLVYQIQNKDVIAKDVSDSMLQKAMITTAVGSILSHFGPIDEWTHLGAAITGIAYAYFTCPTLQVGDASPSSSSRSGQEDGLALVKRSVDPCKSLFLFGIFILLLSSLLFFIEPPLNALASITFV</sequence>
<feature type="compositionally biased region" description="Basic and acidic residues" evidence="6">
    <location>
        <begin position="217"/>
        <end position="229"/>
    </location>
</feature>
<proteinExistence type="inferred from homology"/>
<dbReference type="PANTHER" id="PTHR43731">
    <property type="entry name" value="RHOMBOID PROTEASE"/>
    <property type="match status" value="1"/>
</dbReference>
<feature type="region of interest" description="Disordered" evidence="6">
    <location>
        <begin position="141"/>
        <end position="164"/>
    </location>
</feature>
<dbReference type="InterPro" id="IPR022764">
    <property type="entry name" value="Peptidase_S54_rhomboid_dom"/>
</dbReference>